<proteinExistence type="predicted"/>
<dbReference type="EMBL" id="JBCITM010000032">
    <property type="protein sequence ID" value="MEN1762220.1"/>
    <property type="molecule type" value="Genomic_DNA"/>
</dbReference>
<keyword evidence="2" id="KW-1185">Reference proteome</keyword>
<protein>
    <submittedName>
        <fullName evidence="1">Uncharacterized protein</fullName>
    </submittedName>
</protein>
<reference evidence="1 2" key="1">
    <citation type="submission" date="2024-04" db="EMBL/GenBank/DDBJ databases">
        <title>Genome sequencing and metabolic network reconstruction of aminoacids and betaine degradation by Anoxynatronum sibiricum.</title>
        <authorList>
            <person name="Detkova E.N."/>
            <person name="Boltjanskaja Y.V."/>
            <person name="Mardanov A.V."/>
            <person name="Kevbrin V."/>
        </authorList>
    </citation>
    <scope>NUCLEOTIDE SEQUENCE [LARGE SCALE GENOMIC DNA]</scope>
    <source>
        <strain evidence="1 2">Z-7981</strain>
    </source>
</reference>
<name>A0ABU9VZD0_9CLOT</name>
<gene>
    <name evidence="1" type="ORF">AAIG11_17150</name>
</gene>
<evidence type="ECO:0000313" key="1">
    <source>
        <dbReference type="EMBL" id="MEN1762220.1"/>
    </source>
</evidence>
<evidence type="ECO:0000313" key="2">
    <source>
        <dbReference type="Proteomes" id="UP001407405"/>
    </source>
</evidence>
<accession>A0ABU9VZD0</accession>
<dbReference type="Proteomes" id="UP001407405">
    <property type="component" value="Unassembled WGS sequence"/>
</dbReference>
<organism evidence="1 2">
    <name type="scientific">Anoxynatronum sibiricum</name>
    <dbReference type="NCBI Taxonomy" id="210623"/>
    <lineage>
        <taxon>Bacteria</taxon>
        <taxon>Bacillati</taxon>
        <taxon>Bacillota</taxon>
        <taxon>Clostridia</taxon>
        <taxon>Eubacteriales</taxon>
        <taxon>Clostridiaceae</taxon>
        <taxon>Anoxynatronum</taxon>
    </lineage>
</organism>
<sequence>MSKQQLNRFNIISLTLAGHLKIKEAADQMELSERQVMRPLIKPIVRK</sequence>
<comment type="caution">
    <text evidence="1">The sequence shown here is derived from an EMBL/GenBank/DDBJ whole genome shotgun (WGS) entry which is preliminary data.</text>
</comment>